<evidence type="ECO:0000313" key="4">
    <source>
        <dbReference type="EMBL" id="MBT9316033.1"/>
    </source>
</evidence>
<feature type="domain" description="J" evidence="3">
    <location>
        <begin position="14"/>
        <end position="93"/>
    </location>
</feature>
<proteinExistence type="predicted"/>
<feature type="compositionally biased region" description="Gly residues" evidence="2">
    <location>
        <begin position="306"/>
        <end position="318"/>
    </location>
</feature>
<dbReference type="InterPro" id="IPR019734">
    <property type="entry name" value="TPR_rpt"/>
</dbReference>
<evidence type="ECO:0000256" key="1">
    <source>
        <dbReference type="PROSITE-ProRule" id="PRU00339"/>
    </source>
</evidence>
<dbReference type="PANTHER" id="PTHR24074">
    <property type="entry name" value="CO-CHAPERONE PROTEIN DJLA"/>
    <property type="match status" value="1"/>
</dbReference>
<protein>
    <submittedName>
        <fullName evidence="4">DnaJ domain-containing protein</fullName>
    </submittedName>
</protein>
<comment type="caution">
    <text evidence="4">The sequence shown here is derived from an EMBL/GenBank/DDBJ whole genome shotgun (WGS) entry which is preliminary data.</text>
</comment>
<dbReference type="Pfam" id="PF00226">
    <property type="entry name" value="DnaJ"/>
    <property type="match status" value="1"/>
</dbReference>
<gene>
    <name evidence="4" type="ORF">IXB50_11435</name>
</gene>
<dbReference type="InterPro" id="IPR036869">
    <property type="entry name" value="J_dom_sf"/>
</dbReference>
<dbReference type="Gene3D" id="1.10.287.110">
    <property type="entry name" value="DnaJ domain"/>
    <property type="match status" value="1"/>
</dbReference>
<dbReference type="SMART" id="SM00028">
    <property type="entry name" value="TPR"/>
    <property type="match status" value="2"/>
</dbReference>
<dbReference type="SMART" id="SM00271">
    <property type="entry name" value="DnaJ"/>
    <property type="match status" value="1"/>
</dbReference>
<reference evidence="4" key="2">
    <citation type="journal article" date="2021" name="Mar. Drugs">
        <title>Genome Reduction and Secondary Metabolism of the Marine Sponge-Associated Cyanobacterium Leptothoe.</title>
        <authorList>
            <person name="Konstantinou D."/>
            <person name="Popin R.V."/>
            <person name="Fewer D.P."/>
            <person name="Sivonen K."/>
            <person name="Gkelis S."/>
        </authorList>
    </citation>
    <scope>NUCLEOTIDE SEQUENCE</scope>
    <source>
        <strain evidence="4">TAU-MAC 1115</strain>
    </source>
</reference>
<feature type="region of interest" description="Disordered" evidence="2">
    <location>
        <begin position="157"/>
        <end position="191"/>
    </location>
</feature>
<feature type="repeat" description="TPR" evidence="1">
    <location>
        <begin position="233"/>
        <end position="266"/>
    </location>
</feature>
<dbReference type="SUPFAM" id="SSF48452">
    <property type="entry name" value="TPR-like"/>
    <property type="match status" value="1"/>
</dbReference>
<dbReference type="CDD" id="cd06257">
    <property type="entry name" value="DnaJ"/>
    <property type="match status" value="1"/>
</dbReference>
<keyword evidence="1" id="KW-0802">TPR repeat</keyword>
<reference evidence="4" key="1">
    <citation type="submission" date="2020-11" db="EMBL/GenBank/DDBJ databases">
        <authorList>
            <person name="Konstantinou D."/>
            <person name="Gkelis S."/>
            <person name="Popin R."/>
            <person name="Fewer D."/>
            <person name="Sivonen K."/>
        </authorList>
    </citation>
    <scope>NUCLEOTIDE SEQUENCE</scope>
    <source>
        <strain evidence="4">TAU-MAC 1115</strain>
    </source>
</reference>
<sequence length="318" mass="35155">MQVNQGLFKLDLVDHHAILGVPLDADAKQVRKRYLKIARKLHPDSLRSASDEQKQQASELLSKLVNPAYEVLSQEKTSVEHKVSLRLKGEQLQKQPSLLPLSTEQSKKVANSNNIDYEYSNALKPLVLEQYESLDTVVDTIGEISELNAIYVMRQGPGASSPQAASPSPTAPKDVTQTQPDEPATMRVKSSSERRAELIKSFINRAKEFEYKGNFSRAIVELREAVKSHPQNPICHAELGRMYMRSNQLKMAGIHTKRALELDENNEIAADVKKRLDAYAKRMTKDSTSAAPSGKGSSKAASKSGGLFGGLFGGKKRK</sequence>
<dbReference type="PROSITE" id="PS50005">
    <property type="entry name" value="TPR"/>
    <property type="match status" value="1"/>
</dbReference>
<feature type="region of interest" description="Disordered" evidence="2">
    <location>
        <begin position="283"/>
        <end position="318"/>
    </location>
</feature>
<evidence type="ECO:0000313" key="5">
    <source>
        <dbReference type="Proteomes" id="UP000717364"/>
    </source>
</evidence>
<feature type="compositionally biased region" description="Low complexity" evidence="2">
    <location>
        <begin position="293"/>
        <end position="305"/>
    </location>
</feature>
<accession>A0A947GJJ6</accession>
<dbReference type="InterPro" id="IPR050817">
    <property type="entry name" value="DjlA_DnaK_co-chaperone"/>
</dbReference>
<dbReference type="AlphaFoldDB" id="A0A947GJJ6"/>
<dbReference type="PROSITE" id="PS50076">
    <property type="entry name" value="DNAJ_2"/>
    <property type="match status" value="1"/>
</dbReference>
<evidence type="ECO:0000256" key="2">
    <source>
        <dbReference type="SAM" id="MobiDB-lite"/>
    </source>
</evidence>
<organism evidence="4 5">
    <name type="scientific">Leptothoe spongobia TAU-MAC 1115</name>
    <dbReference type="NCBI Taxonomy" id="1967444"/>
    <lineage>
        <taxon>Bacteria</taxon>
        <taxon>Bacillati</taxon>
        <taxon>Cyanobacteriota</taxon>
        <taxon>Cyanophyceae</taxon>
        <taxon>Nodosilineales</taxon>
        <taxon>Cymatolegaceae</taxon>
        <taxon>Leptothoe</taxon>
        <taxon>Leptothoe spongobia</taxon>
    </lineage>
</organism>
<dbReference type="SUPFAM" id="SSF46565">
    <property type="entry name" value="Chaperone J-domain"/>
    <property type="match status" value="1"/>
</dbReference>
<dbReference type="PRINTS" id="PR00625">
    <property type="entry name" value="JDOMAIN"/>
</dbReference>
<dbReference type="Proteomes" id="UP000717364">
    <property type="component" value="Unassembled WGS sequence"/>
</dbReference>
<keyword evidence="5" id="KW-1185">Reference proteome</keyword>
<dbReference type="EMBL" id="JADOES010000019">
    <property type="protein sequence ID" value="MBT9316033.1"/>
    <property type="molecule type" value="Genomic_DNA"/>
</dbReference>
<feature type="compositionally biased region" description="Low complexity" evidence="2">
    <location>
        <begin position="159"/>
        <end position="172"/>
    </location>
</feature>
<name>A0A947GJJ6_9CYAN</name>
<dbReference type="InterPro" id="IPR011990">
    <property type="entry name" value="TPR-like_helical_dom_sf"/>
</dbReference>
<evidence type="ECO:0000259" key="3">
    <source>
        <dbReference type="PROSITE" id="PS50076"/>
    </source>
</evidence>
<dbReference type="InterPro" id="IPR001623">
    <property type="entry name" value="DnaJ_domain"/>
</dbReference>
<dbReference type="Gene3D" id="1.25.40.10">
    <property type="entry name" value="Tetratricopeptide repeat domain"/>
    <property type="match status" value="1"/>
</dbReference>